<dbReference type="GO" id="GO:0004640">
    <property type="term" value="F:phosphoribosylanthranilate isomerase activity"/>
    <property type="evidence" value="ECO:0007669"/>
    <property type="project" value="UniProtKB-UniRule"/>
</dbReference>
<dbReference type="SUPFAM" id="SSF51366">
    <property type="entry name" value="Ribulose-phoshate binding barrel"/>
    <property type="match status" value="1"/>
</dbReference>
<dbReference type="UniPathway" id="UPA00035">
    <property type="reaction ID" value="UER00042"/>
</dbReference>
<dbReference type="InterPro" id="IPR001240">
    <property type="entry name" value="PRAI_dom"/>
</dbReference>
<name>A0A3N6M5V0_9EURY</name>
<dbReference type="HAMAP" id="MF_00135">
    <property type="entry name" value="PRAI"/>
    <property type="match status" value="1"/>
</dbReference>
<evidence type="ECO:0000256" key="7">
    <source>
        <dbReference type="ARBA" id="ARBA00023235"/>
    </source>
</evidence>
<dbReference type="PANTHER" id="PTHR42894">
    <property type="entry name" value="N-(5'-PHOSPHORIBOSYL)ANTHRANILATE ISOMERASE"/>
    <property type="match status" value="1"/>
</dbReference>
<protein>
    <recommendedName>
        <fullName evidence="8">N-(5'-phosphoribosyl)anthranilate isomerase</fullName>
        <shortName evidence="8">PRAI</shortName>
        <ecNumber evidence="8">5.3.1.24</ecNumber>
    </recommendedName>
</protein>
<evidence type="ECO:0000256" key="1">
    <source>
        <dbReference type="ARBA" id="ARBA00001164"/>
    </source>
</evidence>
<evidence type="ECO:0000259" key="9">
    <source>
        <dbReference type="Pfam" id="PF00697"/>
    </source>
</evidence>
<dbReference type="GO" id="GO:0000162">
    <property type="term" value="P:L-tryptophan biosynthetic process"/>
    <property type="evidence" value="ECO:0007669"/>
    <property type="project" value="UniProtKB-UniRule"/>
</dbReference>
<dbReference type="OrthoDB" id="27513at2157"/>
<dbReference type="EC" id="5.3.1.24" evidence="8"/>
<keyword evidence="6 8" id="KW-0057">Aromatic amino acid biosynthesis</keyword>
<feature type="domain" description="N-(5'phosphoribosyl) anthranilate isomerase (PRAI)" evidence="9">
    <location>
        <begin position="4"/>
        <end position="205"/>
    </location>
</feature>
<accession>A0A3N6M5V0</accession>
<dbReference type="InterPro" id="IPR011060">
    <property type="entry name" value="RibuloseP-bd_barrel"/>
</dbReference>
<evidence type="ECO:0000313" key="10">
    <source>
        <dbReference type="EMBL" id="RQG91400.1"/>
    </source>
</evidence>
<dbReference type="InterPro" id="IPR044643">
    <property type="entry name" value="TrpF_fam"/>
</dbReference>
<dbReference type="Gene3D" id="3.20.20.70">
    <property type="entry name" value="Aldolase class I"/>
    <property type="match status" value="1"/>
</dbReference>
<comment type="similarity">
    <text evidence="3 8">Belongs to the TrpF family.</text>
</comment>
<proteinExistence type="inferred from homology"/>
<dbReference type="CDD" id="cd00405">
    <property type="entry name" value="PRAI"/>
    <property type="match status" value="1"/>
</dbReference>
<dbReference type="EMBL" id="REFY01000002">
    <property type="protein sequence ID" value="RQG91400.1"/>
    <property type="molecule type" value="Genomic_DNA"/>
</dbReference>
<reference evidence="10 11" key="1">
    <citation type="submission" date="2018-10" db="EMBL/GenBank/DDBJ databases">
        <title>Natrarchaeobius chitinivorans gen. nov., sp. nov., and Natrarchaeobius haloalkaliphilus sp. nov., alkaliphilic, chitin-utilizing haloarchaea from hypersaline alkaline lakes.</title>
        <authorList>
            <person name="Sorokin D.Y."/>
            <person name="Elcheninov A.G."/>
            <person name="Kostrikina N.A."/>
            <person name="Bale N.J."/>
            <person name="Sinninghe Damste J.S."/>
            <person name="Khijniak T.V."/>
            <person name="Kublanov I.V."/>
            <person name="Toshchakov S.V."/>
        </authorList>
    </citation>
    <scope>NUCLEOTIDE SEQUENCE [LARGE SCALE GENOMIC DNA]</scope>
    <source>
        <strain evidence="10 11">AArcht-Sl</strain>
    </source>
</reference>
<keyword evidence="11" id="KW-1185">Reference proteome</keyword>
<dbReference type="Proteomes" id="UP000273828">
    <property type="component" value="Unassembled WGS sequence"/>
</dbReference>
<keyword evidence="5 8" id="KW-0822">Tryptophan biosynthesis</keyword>
<organism evidence="10 11">
    <name type="scientific">Natrarchaeobius halalkaliphilus</name>
    <dbReference type="NCBI Taxonomy" id="1679091"/>
    <lineage>
        <taxon>Archaea</taxon>
        <taxon>Methanobacteriati</taxon>
        <taxon>Methanobacteriota</taxon>
        <taxon>Stenosarchaea group</taxon>
        <taxon>Halobacteria</taxon>
        <taxon>Halobacteriales</taxon>
        <taxon>Natrialbaceae</taxon>
        <taxon>Natrarchaeobius</taxon>
    </lineage>
</organism>
<evidence type="ECO:0000313" key="11">
    <source>
        <dbReference type="Proteomes" id="UP000273828"/>
    </source>
</evidence>
<sequence>MTRVKICGLTGRNDLETVVDAGADAVGVIVDVPVNTPREITADRAADLVATAPPFVTTVLVTMDRGLEHAADLVERVEPDVLQLHADPETIDIAAVTDCVDSQLVLAVDTDDVSSAQRHDGDVDAFLVDTPAEDGGGGTGRTHDWNRTRTAIADLESPVILAGGLTPANVAEAVRAADPFAVDVASGVEADGGVKDPNAVRSFVECARRAHGAEPTPHSS</sequence>
<keyword evidence="4 8" id="KW-0028">Amino-acid biosynthesis</keyword>
<evidence type="ECO:0000256" key="3">
    <source>
        <dbReference type="ARBA" id="ARBA00007571"/>
    </source>
</evidence>
<evidence type="ECO:0000256" key="8">
    <source>
        <dbReference type="HAMAP-Rule" id="MF_00135"/>
    </source>
</evidence>
<gene>
    <name evidence="8" type="primary">trpF</name>
    <name evidence="10" type="ORF">EA462_05355</name>
</gene>
<comment type="caution">
    <text evidence="10">The sequence shown here is derived from an EMBL/GenBank/DDBJ whole genome shotgun (WGS) entry which is preliminary data.</text>
</comment>
<dbReference type="RefSeq" id="WP_124177528.1">
    <property type="nucleotide sequence ID" value="NZ_REFY01000002.1"/>
</dbReference>
<dbReference type="AlphaFoldDB" id="A0A3N6M5V0"/>
<evidence type="ECO:0000256" key="6">
    <source>
        <dbReference type="ARBA" id="ARBA00023141"/>
    </source>
</evidence>
<dbReference type="PANTHER" id="PTHR42894:SF1">
    <property type="entry name" value="N-(5'-PHOSPHORIBOSYL)ANTHRANILATE ISOMERASE"/>
    <property type="match status" value="1"/>
</dbReference>
<evidence type="ECO:0000256" key="5">
    <source>
        <dbReference type="ARBA" id="ARBA00022822"/>
    </source>
</evidence>
<dbReference type="InterPro" id="IPR013785">
    <property type="entry name" value="Aldolase_TIM"/>
</dbReference>
<evidence type="ECO:0000256" key="2">
    <source>
        <dbReference type="ARBA" id="ARBA00004664"/>
    </source>
</evidence>
<evidence type="ECO:0000256" key="4">
    <source>
        <dbReference type="ARBA" id="ARBA00022605"/>
    </source>
</evidence>
<comment type="pathway">
    <text evidence="2 8">Amino-acid biosynthesis; L-tryptophan biosynthesis; L-tryptophan from chorismate: step 3/5.</text>
</comment>
<comment type="catalytic activity">
    <reaction evidence="1 8">
        <text>N-(5-phospho-beta-D-ribosyl)anthranilate = 1-(2-carboxyphenylamino)-1-deoxy-D-ribulose 5-phosphate</text>
        <dbReference type="Rhea" id="RHEA:21540"/>
        <dbReference type="ChEBI" id="CHEBI:18277"/>
        <dbReference type="ChEBI" id="CHEBI:58613"/>
        <dbReference type="EC" id="5.3.1.24"/>
    </reaction>
</comment>
<dbReference type="Pfam" id="PF00697">
    <property type="entry name" value="PRAI"/>
    <property type="match status" value="1"/>
</dbReference>
<keyword evidence="7 8" id="KW-0413">Isomerase</keyword>